<feature type="DNA-binding region" description="H-T-H motif" evidence="4">
    <location>
        <begin position="26"/>
        <end position="45"/>
    </location>
</feature>
<dbReference type="RefSeq" id="WP_378553593.1">
    <property type="nucleotide sequence ID" value="NZ_JBHSBA010000015.1"/>
</dbReference>
<dbReference type="PANTHER" id="PTHR47506">
    <property type="entry name" value="TRANSCRIPTIONAL REGULATORY PROTEIN"/>
    <property type="match status" value="1"/>
</dbReference>
<organism evidence="6 7">
    <name type="scientific">Nocardia rhizosphaerae</name>
    <dbReference type="NCBI Taxonomy" id="1691571"/>
    <lineage>
        <taxon>Bacteria</taxon>
        <taxon>Bacillati</taxon>
        <taxon>Actinomycetota</taxon>
        <taxon>Actinomycetes</taxon>
        <taxon>Mycobacteriales</taxon>
        <taxon>Nocardiaceae</taxon>
        <taxon>Nocardia</taxon>
    </lineage>
</organism>
<gene>
    <name evidence="6" type="ORF">ACFOW8_23410</name>
</gene>
<dbReference type="InterPro" id="IPR009057">
    <property type="entry name" value="Homeodomain-like_sf"/>
</dbReference>
<evidence type="ECO:0000313" key="6">
    <source>
        <dbReference type="EMBL" id="MFC4127879.1"/>
    </source>
</evidence>
<keyword evidence="2 4" id="KW-0238">DNA-binding</keyword>
<sequence>MATRARQRLLATADELFYAEGIRAVGLERLLSESGVGRASFYRHFESKDDLVVAVLSGRDERWLTWLREAVEAVKDPADRPLAVFDALAQRFTREDFRGCAFINTMVEVADPDSPAHRVADRHKRRVIEYLAELLAAAGRSDAEELAVEFALLIDGAIVTALREASPAAAARAGRIAARLLDG</sequence>
<evidence type="ECO:0000256" key="4">
    <source>
        <dbReference type="PROSITE-ProRule" id="PRU00335"/>
    </source>
</evidence>
<evidence type="ECO:0000256" key="3">
    <source>
        <dbReference type="ARBA" id="ARBA00023163"/>
    </source>
</evidence>
<dbReference type="SUPFAM" id="SSF46689">
    <property type="entry name" value="Homeodomain-like"/>
    <property type="match status" value="1"/>
</dbReference>
<evidence type="ECO:0000313" key="7">
    <source>
        <dbReference type="Proteomes" id="UP001595767"/>
    </source>
</evidence>
<name>A0ABV8LAP6_9NOCA</name>
<evidence type="ECO:0000259" key="5">
    <source>
        <dbReference type="PROSITE" id="PS50977"/>
    </source>
</evidence>
<dbReference type="InterPro" id="IPR054156">
    <property type="entry name" value="YxaF_TetR_C"/>
</dbReference>
<accession>A0ABV8LAP6</accession>
<comment type="caution">
    <text evidence="6">The sequence shown here is derived from an EMBL/GenBank/DDBJ whole genome shotgun (WGS) entry which is preliminary data.</text>
</comment>
<dbReference type="Gene3D" id="1.10.357.10">
    <property type="entry name" value="Tetracycline Repressor, domain 2"/>
    <property type="match status" value="1"/>
</dbReference>
<dbReference type="PROSITE" id="PS50977">
    <property type="entry name" value="HTH_TETR_2"/>
    <property type="match status" value="1"/>
</dbReference>
<proteinExistence type="predicted"/>
<reference evidence="7" key="1">
    <citation type="journal article" date="2019" name="Int. J. Syst. Evol. Microbiol.">
        <title>The Global Catalogue of Microorganisms (GCM) 10K type strain sequencing project: providing services to taxonomists for standard genome sequencing and annotation.</title>
        <authorList>
            <consortium name="The Broad Institute Genomics Platform"/>
            <consortium name="The Broad Institute Genome Sequencing Center for Infectious Disease"/>
            <person name="Wu L."/>
            <person name="Ma J."/>
        </authorList>
    </citation>
    <scope>NUCLEOTIDE SEQUENCE [LARGE SCALE GENOMIC DNA]</scope>
    <source>
        <strain evidence="7">CGMCC 4.7204</strain>
    </source>
</reference>
<evidence type="ECO:0000256" key="1">
    <source>
        <dbReference type="ARBA" id="ARBA00023015"/>
    </source>
</evidence>
<dbReference type="PANTHER" id="PTHR47506:SF1">
    <property type="entry name" value="HTH-TYPE TRANSCRIPTIONAL REGULATOR YJDC"/>
    <property type="match status" value="1"/>
</dbReference>
<dbReference type="PRINTS" id="PR00455">
    <property type="entry name" value="HTHTETR"/>
</dbReference>
<keyword evidence="1" id="KW-0805">Transcription regulation</keyword>
<dbReference type="Proteomes" id="UP001595767">
    <property type="component" value="Unassembled WGS sequence"/>
</dbReference>
<dbReference type="Pfam" id="PF00440">
    <property type="entry name" value="TetR_N"/>
    <property type="match status" value="1"/>
</dbReference>
<keyword evidence="3" id="KW-0804">Transcription</keyword>
<feature type="domain" description="HTH tetR-type" evidence="5">
    <location>
        <begin position="3"/>
        <end position="63"/>
    </location>
</feature>
<dbReference type="SUPFAM" id="SSF48498">
    <property type="entry name" value="Tetracyclin repressor-like, C-terminal domain"/>
    <property type="match status" value="1"/>
</dbReference>
<dbReference type="Pfam" id="PF21993">
    <property type="entry name" value="TetR_C_13_2"/>
    <property type="match status" value="1"/>
</dbReference>
<protein>
    <submittedName>
        <fullName evidence="6">TetR/AcrR family transcriptional regulator</fullName>
    </submittedName>
</protein>
<keyword evidence="7" id="KW-1185">Reference proteome</keyword>
<dbReference type="EMBL" id="JBHSBA010000015">
    <property type="protein sequence ID" value="MFC4127879.1"/>
    <property type="molecule type" value="Genomic_DNA"/>
</dbReference>
<dbReference type="InterPro" id="IPR036271">
    <property type="entry name" value="Tet_transcr_reg_TetR-rel_C_sf"/>
</dbReference>
<dbReference type="InterPro" id="IPR001647">
    <property type="entry name" value="HTH_TetR"/>
</dbReference>
<evidence type="ECO:0000256" key="2">
    <source>
        <dbReference type="ARBA" id="ARBA00023125"/>
    </source>
</evidence>